<protein>
    <submittedName>
        <fullName evidence="1">Uncharacterized protein</fullName>
    </submittedName>
</protein>
<keyword evidence="2" id="KW-1185">Reference proteome</keyword>
<dbReference type="EMBL" id="QYUJ01000008">
    <property type="protein sequence ID" value="RJF74904.1"/>
    <property type="molecule type" value="Genomic_DNA"/>
</dbReference>
<evidence type="ECO:0000313" key="1">
    <source>
        <dbReference type="EMBL" id="RJF74904.1"/>
    </source>
</evidence>
<gene>
    <name evidence="1" type="ORF">D3875_02605</name>
</gene>
<comment type="caution">
    <text evidence="1">The sequence shown here is derived from an EMBL/GenBank/DDBJ whole genome shotgun (WGS) entry which is preliminary data.</text>
</comment>
<sequence length="111" mass="12533">MNMTMIKLQLKLLALKAIPEIERRALAWLAENKDQVFGNKRAAALAYMKEQYAKSTAHVPGLNATDIDDRWFTEQAEHYLDWAWAQLGDVVNGVVREPVNNDPTLPKGGLQ</sequence>
<dbReference type="AlphaFoldDB" id="A0A418VFK7"/>
<evidence type="ECO:0000313" key="2">
    <source>
        <dbReference type="Proteomes" id="UP000286287"/>
    </source>
</evidence>
<proteinExistence type="predicted"/>
<accession>A0A418VFK7</accession>
<name>A0A418VFK7_9DEIO</name>
<organism evidence="1 2">
    <name type="scientific">Deinococcus cavernae</name>
    <dbReference type="NCBI Taxonomy" id="2320857"/>
    <lineage>
        <taxon>Bacteria</taxon>
        <taxon>Thermotogati</taxon>
        <taxon>Deinococcota</taxon>
        <taxon>Deinococci</taxon>
        <taxon>Deinococcales</taxon>
        <taxon>Deinococcaceae</taxon>
        <taxon>Deinococcus</taxon>
    </lineage>
</organism>
<dbReference type="Proteomes" id="UP000286287">
    <property type="component" value="Unassembled WGS sequence"/>
</dbReference>
<reference evidence="1 2" key="1">
    <citation type="submission" date="2018-09" db="EMBL/GenBank/DDBJ databases">
        <authorList>
            <person name="Zhu H."/>
        </authorList>
    </citation>
    <scope>NUCLEOTIDE SEQUENCE [LARGE SCALE GENOMIC DNA]</scope>
    <source>
        <strain evidence="1 2">K2S05-167</strain>
    </source>
</reference>